<feature type="region of interest" description="Disordered" evidence="1">
    <location>
        <begin position="1552"/>
        <end position="1574"/>
    </location>
</feature>
<feature type="region of interest" description="Disordered" evidence="1">
    <location>
        <begin position="2364"/>
        <end position="2390"/>
    </location>
</feature>
<feature type="compositionally biased region" description="Basic residues" evidence="1">
    <location>
        <begin position="2376"/>
        <end position="2388"/>
    </location>
</feature>
<gene>
    <name evidence="3" type="primary">CFAP46</name>
</gene>
<dbReference type="GO" id="GO:0060294">
    <property type="term" value="P:cilium movement involved in cell motility"/>
    <property type="evidence" value="ECO:0007669"/>
    <property type="project" value="InterPro"/>
</dbReference>
<reference evidence="3" key="1">
    <citation type="submission" date="2025-08" db="UniProtKB">
        <authorList>
            <consortium name="RefSeq"/>
        </authorList>
    </citation>
    <scope>IDENTIFICATION</scope>
    <source>
        <tissue evidence="3">Ear skin</tissue>
    </source>
</reference>
<dbReference type="Proteomes" id="UP000694856">
    <property type="component" value="Chromosome 11"/>
</dbReference>
<protein>
    <submittedName>
        <fullName evidence="3">Cilia- and flagella-associated protein 46</fullName>
    </submittedName>
</protein>
<keyword evidence="3" id="KW-0966">Cell projection</keyword>
<feature type="compositionally biased region" description="Low complexity" evidence="1">
    <location>
        <begin position="1554"/>
        <end position="1565"/>
    </location>
</feature>
<feature type="region of interest" description="Disordered" evidence="1">
    <location>
        <begin position="1977"/>
        <end position="2003"/>
    </location>
</feature>
<feature type="region of interest" description="Disordered" evidence="1">
    <location>
        <begin position="2276"/>
        <end position="2311"/>
    </location>
</feature>
<feature type="compositionally biased region" description="Basic and acidic residues" evidence="1">
    <location>
        <begin position="2364"/>
        <end position="2375"/>
    </location>
</feature>
<keyword evidence="3" id="KW-0969">Cilium</keyword>
<accession>A0A8B8U039</accession>
<keyword evidence="2" id="KW-1185">Reference proteome</keyword>
<evidence type="ECO:0000256" key="1">
    <source>
        <dbReference type="SAM" id="MobiDB-lite"/>
    </source>
</evidence>
<dbReference type="KEGG" id="cfr:102510830"/>
<feature type="compositionally biased region" description="Basic residues" evidence="1">
    <location>
        <begin position="616"/>
        <end position="628"/>
    </location>
</feature>
<dbReference type="RefSeq" id="XP_032347939.1">
    <property type="nucleotide sequence ID" value="XM_032492048.1"/>
</dbReference>
<feature type="region of interest" description="Disordered" evidence="1">
    <location>
        <begin position="616"/>
        <end position="643"/>
    </location>
</feature>
<sequence length="2634" mass="294949">MDLVITQELARAESQQDAASLKRAYQLIKSANLGKSEFDPTESFSPDLFVLCAEQALKMGQREVSEDCVQMYFKVKGPVTQFLGRAHLCRAQLCAPTSTENMEEFENCVTQYMKAINFAKGEPRYYFLVYNASVLYWQMVRPFLKPGYHHHLIPSLSQIVNVLNQTEEEDKDWRAELMLELLECYLEAGKKEEAAKFCAAAAPFIKVNVPHRYCQMFALMVRHELMDELWLQQEKRTSVSLSVTFHINMLKAKLENNDLPEDSATILREACARLRCYNHQRSPSVKEEKILLLFELAHLSLILKCEEVASHCLSDLKKMDSKDPGKLIEMECLEYEIQALRLENKIKVYAREAVERQLNIIQRLDVALQQAIRLGDPQVIQVVCATQWNTCLPLLQHNLRHHLRKPLTNIAEILEKVDSLVVTLRCHVHMEVARIEEDEDRLEPAMAHLRKALLLDSLGHHQDELLMALNRLHLCTTLYQIPERAEDKATMAIEQAKKAMPKDSVRKKRALLVKAGLALAPDAFQTVLDSENTTKVSIGKNRGRFTYLFAKARHHSLSVDKATGHLRRLGSETAKERIQIWAELTKVARKQGVWDVCRAASRFCLLYDSAKAKKPARVRKGKKRRGRAGSRQDSEGASDAPLQRQVSPSLLRVFAEVGFISAEATVHLLQAEGVQLNGRPRPPEGLSQHPMGYTPESPEDNAEWIVYQTWIEGLSQQAMNSWLRSAEIGQEIQEAWIVQNAVVYVLNHNHHLIMAGRQKELVDALYHLLGIVKATGHGGDPLVLVTLCNTLARGLISSWIPAPTPERSRRQVRSNPLHAPLDGEAASEVRTALEVCEFALNLASGLGPEEAVPLCAWQQLVATWVKTMQLLQQQVWPRLGADEQSTEDISSVTRVLTALEMYSCNGLGLMDFTVPPLAELVKMASECSWSDPLVELQTLTRLTHFTYMARDHEATMACSERAIQMGIRWLRARSPVQTQLLAEMLSTAACIQGRSIMENLKGRKQLRLAAAKAFIESARFGGLAGSSALVMLAARHYWNAWLPLLSSAVNRKKCKSATQRIISIINRTEARKQEKGKTLLLHQWPTADFQSGGTTDDHFLSGAEDDLTLRAALYGLLFHSHADRDDWEGGLKVLDEAVQVLPRTAHRLLIFKHVVIVKAKLGQNFTMEIQKFKDESEDYLAHMWHRLALNSKSIHGELTCYHNAIHALQKPESDWQKVDYIVEFSEWLYHRQFPIEDVIFHLKWAIDILLRMQPDSDTPEPADERPATQAALGSLRAGATGAASLEALWNVRQLERLARTHTLLALVAPHAAGCRDYCLMAYAFLHRIWQVSLSTAGKSISESKILAAASSHLLLPKKEKEKSKDKDKEKDKDRGRDPKQRPGRARGPGSPEGSQPQHPAPSPCQPPTPRRRLEDLPASVDQWASYSCPEEVISVFKQDQSNFTVNSSSIQKPTHSLYYLDHLVEALKTLFLHELTVPVLQLGALIAASVVGSKGLEDLYHLRLALVCSELKLRDAAAFHEDLAGQTHMEDVEQASCRKEIALRKEKNKEPLLEESLPTLTERPPAAQQTETKPLVARDQILQVNRETGRGLEGTSFPLLWTLKAEVLLAMDLYQPARLLLSEAHLAFQELDDPCAESKCLHLLAQLANKEKNYGLAQKMIERAQRLGGGEQFWYSSTLTLVDALLATEDDRRDALGCQVLQKLVDTFNVLKRERPNRVPVLEFMTTDLEARCVRLQIQASQEPAEGESPVCSSLLMEMDDHLLGIEEKFISCGCQEKCVEIKLERAKLKRLRARGEKDAERKTACLLEAYDLVQSAAADEEAVFHGVRGLLSSTQGSVSSPLMRRLAHLKLSLAELCLDTLQLTGEETLERQLEQGSKDKLLADYLQSLLDCTPIGLRWCTLKRTLAHTVLAQLGSLQPLCTGCVELRARLLGLAGKALHLLAVRVDPLRPAIYWEESLLPGTELNNLKCPETVQEDRDRKGPYSDLPAFRAAPEEHSGKGSELKRRLARARRYLAQASEVLLQCLQVALGSGLLDVAGAASLEMVECFGCLDPAAACQFLALSQSCSASEMMRDILLTATANTSSSQLAALLQLQHRLRLQERTSTSLFASVEQRLAVISKAWQNLRVTEQHFNHLNEVPPTFRILFLHHSLDRTRLYGAAYEKPRLTPAAKGKMLQVGGSCKVARTAVSPAALSCLLASAQQFREQTQAEASSEDVALSSGLDPESVHLEKEGRSLQRFAEVVKAMEEYLKPLLPLLSCPPEARAHIPCSCGRSRKTQGQRQGEEGVPAPGHPGGPTWTETMPRAPPTAQPEVVDSIVLAVDRPLLELPLEGLPVFGEGMISSVSREFSLQMLWTRLRTEETEGNTKKEARGKDHKKRGLAKKGPKGSVPRIIPTNCITIDSDNFRFMVDPYEEAQGTEMLTPVSVTREILERFRDTFTARWAGHLGKKNFPSQAEWEQLLGSCQGFFFYGMETFLSHVMVERLAAMNLQDCQMMVLLDLTRSHTSMRRRLESSENRSALQLSLEEPVQTAILLSLVGVRSIVANQWPTVLQDNAMRASVLWENLLAVGKSIGRTTHLLQKMGAGEAADRDEPLQTWKDKLALLRPQLQGAERLPIALNMVLYGLPHQAIV</sequence>
<dbReference type="PANTHER" id="PTHR15977:SF15">
    <property type="entry name" value="CILIA- AND FLAGELLA-ASSOCIATED PROTEIN 46"/>
    <property type="match status" value="1"/>
</dbReference>
<feature type="compositionally biased region" description="Basic and acidic residues" evidence="1">
    <location>
        <begin position="1356"/>
        <end position="1380"/>
    </location>
</feature>
<evidence type="ECO:0000313" key="3">
    <source>
        <dbReference type="RefSeq" id="XP_032347939.1"/>
    </source>
</evidence>
<feature type="compositionally biased region" description="Basic and acidic residues" evidence="1">
    <location>
        <begin position="1994"/>
        <end position="2003"/>
    </location>
</feature>
<dbReference type="Pfam" id="PF25439">
    <property type="entry name" value="TPR_CFAP46_N"/>
    <property type="match status" value="1"/>
</dbReference>
<feature type="compositionally biased region" description="Pro residues" evidence="1">
    <location>
        <begin position="1398"/>
        <end position="1408"/>
    </location>
</feature>
<dbReference type="InterPro" id="IPR039586">
    <property type="entry name" value="CFAP46"/>
</dbReference>
<name>A0A8B8U039_CAMFR</name>
<dbReference type="GeneID" id="102510830"/>
<dbReference type="PANTHER" id="PTHR15977">
    <property type="entry name" value="CILIA- AND FLAGELLA-ASSOCIATED PROTEIN 46"/>
    <property type="match status" value="1"/>
</dbReference>
<evidence type="ECO:0000313" key="2">
    <source>
        <dbReference type="Proteomes" id="UP000694856"/>
    </source>
</evidence>
<organism evidence="2 3">
    <name type="scientific">Camelus ferus</name>
    <name type="common">Wild bactrian camel</name>
    <name type="synonym">Camelus bactrianus ferus</name>
    <dbReference type="NCBI Taxonomy" id="419612"/>
    <lineage>
        <taxon>Eukaryota</taxon>
        <taxon>Metazoa</taxon>
        <taxon>Chordata</taxon>
        <taxon>Craniata</taxon>
        <taxon>Vertebrata</taxon>
        <taxon>Euteleostomi</taxon>
        <taxon>Mammalia</taxon>
        <taxon>Eutheria</taxon>
        <taxon>Laurasiatheria</taxon>
        <taxon>Artiodactyla</taxon>
        <taxon>Tylopoda</taxon>
        <taxon>Camelidae</taxon>
        <taxon>Camelus</taxon>
    </lineage>
</organism>
<proteinExistence type="predicted"/>
<dbReference type="InterPro" id="IPR057466">
    <property type="entry name" value="CFAP46_TPR"/>
</dbReference>
<dbReference type="CTD" id="54777"/>
<feature type="region of interest" description="Disordered" evidence="1">
    <location>
        <begin position="1356"/>
        <end position="1413"/>
    </location>
</feature>
<dbReference type="GO" id="GO:0035082">
    <property type="term" value="P:axoneme assembly"/>
    <property type="evidence" value="ECO:0007669"/>
    <property type="project" value="InterPro"/>
</dbReference>
<keyword evidence="3" id="KW-0282">Flagellum</keyword>